<reference evidence="2 3" key="1">
    <citation type="submission" date="2020-06" db="EMBL/GenBank/DDBJ databases">
        <title>The yeast mating-type switching endonuclease HO is a domesticated member of an unorthodox homing genetic element family.</title>
        <authorList>
            <person name="Coughlan A.Y."/>
            <person name="Lombardi L."/>
            <person name="Braun-Galleani S."/>
            <person name="Martos A.R."/>
            <person name="Galeote V."/>
            <person name="Bigey F."/>
            <person name="Dequin S."/>
            <person name="Byrne K.P."/>
            <person name="Wolfe K.H."/>
        </authorList>
    </citation>
    <scope>NUCLEOTIDE SEQUENCE [LARGE SCALE GENOMIC DNA]</scope>
    <source>
        <strain evidence="2 3">CBS764</strain>
    </source>
</reference>
<evidence type="ECO:0000313" key="2">
    <source>
        <dbReference type="EMBL" id="QLL33986.1"/>
    </source>
</evidence>
<feature type="compositionally biased region" description="Polar residues" evidence="1">
    <location>
        <begin position="196"/>
        <end position="217"/>
    </location>
</feature>
<feature type="region of interest" description="Disordered" evidence="1">
    <location>
        <begin position="263"/>
        <end position="282"/>
    </location>
</feature>
<sequence>MAASSLRTRRNKHSFSRIEGEEAFDELKRLSSIPNHKQLTLQSIYEALEGEISQVKEDINCVYQAVRNDINLENEQMETVGHQLKKSAKKVNHMYDKVLASRSQNNNSIGASMLQKLSDDVENVASALKGIDNTVDSILTIFSQIDSRIPQKNRLLNGHGFNEQHYPLLFGLMHQKFGDRLVTQQEESGSDKPESIQLTENRTGAASPRSTSPTMSRAQLEPTEIVSDLITKYRISQAAKRTSTKADDSYLPPSLRRITAPSTKTTLETITAELSRNGDPNS</sequence>
<dbReference type="Proteomes" id="UP000515788">
    <property type="component" value="Chromosome 6"/>
</dbReference>
<evidence type="ECO:0000256" key="1">
    <source>
        <dbReference type="SAM" id="MobiDB-lite"/>
    </source>
</evidence>
<dbReference type="RefSeq" id="XP_037140660.1">
    <property type="nucleotide sequence ID" value="XM_037284764.1"/>
</dbReference>
<feature type="region of interest" description="Disordered" evidence="1">
    <location>
        <begin position="237"/>
        <end position="256"/>
    </location>
</feature>
<name>A0A7G3ZKF0_9SACH</name>
<organism evidence="2 3">
    <name type="scientific">Torulaspora globosa</name>
    <dbReference type="NCBI Taxonomy" id="48254"/>
    <lineage>
        <taxon>Eukaryota</taxon>
        <taxon>Fungi</taxon>
        <taxon>Dikarya</taxon>
        <taxon>Ascomycota</taxon>
        <taxon>Saccharomycotina</taxon>
        <taxon>Saccharomycetes</taxon>
        <taxon>Saccharomycetales</taxon>
        <taxon>Saccharomycetaceae</taxon>
        <taxon>Torulaspora</taxon>
    </lineage>
</organism>
<accession>A0A7G3ZKF0</accession>
<gene>
    <name evidence="2" type="ORF">HG536_0F03110</name>
</gene>
<dbReference type="GeneID" id="59327201"/>
<dbReference type="OrthoDB" id="4036527at2759"/>
<evidence type="ECO:0000313" key="3">
    <source>
        <dbReference type="Proteomes" id="UP000515788"/>
    </source>
</evidence>
<dbReference type="KEGG" id="tgb:HG536_0F03110"/>
<dbReference type="EMBL" id="CP059251">
    <property type="protein sequence ID" value="QLL33986.1"/>
    <property type="molecule type" value="Genomic_DNA"/>
</dbReference>
<feature type="region of interest" description="Disordered" evidence="1">
    <location>
        <begin position="183"/>
        <end position="222"/>
    </location>
</feature>
<evidence type="ECO:0008006" key="4">
    <source>
        <dbReference type="Google" id="ProtNLM"/>
    </source>
</evidence>
<dbReference type="AlphaFoldDB" id="A0A7G3ZKF0"/>
<keyword evidence="3" id="KW-1185">Reference proteome</keyword>
<proteinExistence type="predicted"/>
<protein>
    <recommendedName>
        <fullName evidence="4">BLOC-1-related complex subunit 5</fullName>
    </recommendedName>
</protein>